<protein>
    <submittedName>
        <fullName evidence="1">Uncharacterized protein</fullName>
    </submittedName>
</protein>
<sequence>MSKSVETGGMQTVEIEDAMGISQGTASTFGNIKRKLTTKGWWVGEYNFAFLCLPNIPLLRPKTRTPPPFFGLDTELPIALCCIMGFQHAL</sequence>
<comment type="caution">
    <text evidence="1">The sequence shown here is derived from an EMBL/GenBank/DDBJ whole genome shotgun (WGS) entry which is preliminary data.</text>
</comment>
<name>A0A432ZY69_9FUNG</name>
<feature type="non-terminal residue" evidence="1">
    <location>
        <position position="90"/>
    </location>
</feature>
<dbReference type="AlphaFoldDB" id="A0A432ZY69"/>
<proteinExistence type="predicted"/>
<evidence type="ECO:0000313" key="1">
    <source>
        <dbReference type="EMBL" id="RUO95400.1"/>
    </source>
</evidence>
<dbReference type="EMBL" id="RBNI01030526">
    <property type="protein sequence ID" value="RUO95400.1"/>
    <property type="molecule type" value="Genomic_DNA"/>
</dbReference>
<reference evidence="1 2" key="1">
    <citation type="journal article" date="2018" name="New Phytol.">
        <title>Phylogenomics of Endogonaceae and evolution of mycorrhizas within Mucoromycota.</title>
        <authorList>
            <person name="Chang Y."/>
            <person name="Desiro A."/>
            <person name="Na H."/>
            <person name="Sandor L."/>
            <person name="Lipzen A."/>
            <person name="Clum A."/>
            <person name="Barry K."/>
            <person name="Grigoriev I.V."/>
            <person name="Martin F.M."/>
            <person name="Stajich J.E."/>
            <person name="Smith M.E."/>
            <person name="Bonito G."/>
            <person name="Spatafora J.W."/>
        </authorList>
    </citation>
    <scope>NUCLEOTIDE SEQUENCE [LARGE SCALE GENOMIC DNA]</scope>
    <source>
        <strain evidence="1 2">GMNB39</strain>
    </source>
</reference>
<gene>
    <name evidence="1" type="ORF">BC936DRAFT_144139</name>
</gene>
<dbReference type="Proteomes" id="UP000268093">
    <property type="component" value="Unassembled WGS sequence"/>
</dbReference>
<evidence type="ECO:0000313" key="2">
    <source>
        <dbReference type="Proteomes" id="UP000268093"/>
    </source>
</evidence>
<accession>A0A432ZY69</accession>
<organism evidence="1 2">
    <name type="scientific">Jimgerdemannia flammicorona</name>
    <dbReference type="NCBI Taxonomy" id="994334"/>
    <lineage>
        <taxon>Eukaryota</taxon>
        <taxon>Fungi</taxon>
        <taxon>Fungi incertae sedis</taxon>
        <taxon>Mucoromycota</taxon>
        <taxon>Mucoromycotina</taxon>
        <taxon>Endogonomycetes</taxon>
        <taxon>Endogonales</taxon>
        <taxon>Endogonaceae</taxon>
        <taxon>Jimgerdemannia</taxon>
    </lineage>
</organism>
<keyword evidence="2" id="KW-1185">Reference proteome</keyword>